<name>A0ABQ7W1Y0_SOLTU</name>
<dbReference type="InterPro" id="IPR016197">
    <property type="entry name" value="Chromo-like_dom_sf"/>
</dbReference>
<dbReference type="Pfam" id="PF24626">
    <property type="entry name" value="SH3_Tf2-1"/>
    <property type="match status" value="1"/>
</dbReference>
<dbReference type="InterPro" id="IPR012337">
    <property type="entry name" value="RNaseH-like_sf"/>
</dbReference>
<evidence type="ECO:0000313" key="3">
    <source>
        <dbReference type="Proteomes" id="UP000826656"/>
    </source>
</evidence>
<proteinExistence type="predicted"/>
<dbReference type="InterPro" id="IPR036397">
    <property type="entry name" value="RNaseH_sf"/>
</dbReference>
<comment type="caution">
    <text evidence="2">The sequence shown here is derived from an EMBL/GenBank/DDBJ whole genome shotgun (WGS) entry which is preliminary data.</text>
</comment>
<accession>A0ABQ7W1Y0</accession>
<dbReference type="InterPro" id="IPR056924">
    <property type="entry name" value="SH3_Tf2-1"/>
</dbReference>
<dbReference type="Gene3D" id="3.30.420.10">
    <property type="entry name" value="Ribonuclease H-like superfamily/Ribonuclease H"/>
    <property type="match status" value="1"/>
</dbReference>
<dbReference type="SUPFAM" id="SSF54160">
    <property type="entry name" value="Chromo domain-like"/>
    <property type="match status" value="1"/>
</dbReference>
<evidence type="ECO:0000259" key="1">
    <source>
        <dbReference type="Pfam" id="PF24626"/>
    </source>
</evidence>
<feature type="domain" description="Tf2-1-like SH3-like" evidence="1">
    <location>
        <begin position="195"/>
        <end position="259"/>
    </location>
</feature>
<protein>
    <recommendedName>
        <fullName evidence="1">Tf2-1-like SH3-like domain-containing protein</fullName>
    </recommendedName>
</protein>
<evidence type="ECO:0000313" key="2">
    <source>
        <dbReference type="EMBL" id="KAH0773852.1"/>
    </source>
</evidence>
<dbReference type="SUPFAM" id="SSF53098">
    <property type="entry name" value="Ribonuclease H-like"/>
    <property type="match status" value="1"/>
</dbReference>
<gene>
    <name evidence="2" type="ORF">KY290_010989</name>
</gene>
<dbReference type="Proteomes" id="UP000826656">
    <property type="component" value="Unassembled WGS sequence"/>
</dbReference>
<reference evidence="2 3" key="1">
    <citation type="journal article" date="2021" name="bioRxiv">
        <title>Chromosome-scale and haplotype-resolved genome assembly of a tetraploid potato cultivar.</title>
        <authorList>
            <person name="Sun H."/>
            <person name="Jiao W.-B."/>
            <person name="Krause K."/>
            <person name="Campoy J.A."/>
            <person name="Goel M."/>
            <person name="Folz-Donahue K."/>
            <person name="Kukat C."/>
            <person name="Huettel B."/>
            <person name="Schneeberger K."/>
        </authorList>
    </citation>
    <scope>NUCLEOTIDE SEQUENCE [LARGE SCALE GENOMIC DNA]</scope>
    <source>
        <strain evidence="2">SolTubOtavaFocal</strain>
        <tissue evidence="2">Leaves</tissue>
    </source>
</reference>
<dbReference type="EMBL" id="JAIVGD010000005">
    <property type="protein sequence ID" value="KAH0773852.1"/>
    <property type="molecule type" value="Genomic_DNA"/>
</dbReference>
<keyword evidence="3" id="KW-1185">Reference proteome</keyword>
<organism evidence="2 3">
    <name type="scientific">Solanum tuberosum</name>
    <name type="common">Potato</name>
    <dbReference type="NCBI Taxonomy" id="4113"/>
    <lineage>
        <taxon>Eukaryota</taxon>
        <taxon>Viridiplantae</taxon>
        <taxon>Streptophyta</taxon>
        <taxon>Embryophyta</taxon>
        <taxon>Tracheophyta</taxon>
        <taxon>Spermatophyta</taxon>
        <taxon>Magnoliopsida</taxon>
        <taxon>eudicotyledons</taxon>
        <taxon>Gunneridae</taxon>
        <taxon>Pentapetalae</taxon>
        <taxon>asterids</taxon>
        <taxon>lamiids</taxon>
        <taxon>Solanales</taxon>
        <taxon>Solanaceae</taxon>
        <taxon>Solanoideae</taxon>
        <taxon>Solaneae</taxon>
        <taxon>Solanum</taxon>
    </lineage>
</organism>
<sequence length="359" mass="41709">MADYQEKFEQIDSQADLAIAMSLSWLNERKGQPFSSQLLDGCISKTTDYSPPQRTRFFNLQDERREGLRVVVETGERVRSPRQCEGVSIWFGPLDKHDCDHKIVLEPWTQPVVTVMTSLHNQGHEGYQKSLFRIARDFHWIELFLLSGTKLCFSLTYHPQSDGQTKVVNRTVEIYLRCFTSAHPTKWMDWLSWVGDRVLLKLQPYKELFVCTRRPQKLLSKLYGPYKIEQRIGLVAYKLEFPPGTKLHPVFHVSKLKLFHEEDFFAAAALHSSLLEVPSPHPITVLEHQVVRNVPEVLIHWQHTSPAEVAWETISSIHQCFPHFPLEDKHDFKGESNVSTPLVYQLHMGDLRKLESRLL</sequence>
<dbReference type="PANTHER" id="PTHR46148:SF52">
    <property type="entry name" value="OS04G0603800 PROTEIN"/>
    <property type="match status" value="1"/>
</dbReference>
<dbReference type="PANTHER" id="PTHR46148">
    <property type="entry name" value="CHROMO DOMAIN-CONTAINING PROTEIN"/>
    <property type="match status" value="1"/>
</dbReference>